<sequence length="284" mass="33115">MRSTLGVGPSRKMYRNLARRLVDECRIYCISLFSGMQEPIFDAVKYLADIRDYESIPRLKQLFENYTTGPKDRNRTFQWQGFSITSISGPMDRLHAALQWQTTITLLTLLPNGEAIEFVRGVFRDVPLRYLGIDTIIRLVDFSIKTSLNDLADFFLDQGKKMKARFDRESDDWNSNRMSDHTRCFSYNDLYNYEELVYGAYMLVSKQSVKEEALQILIGEYNHPDTGWTFSKRTHCGISHLLLKLIVRDLAGNPEEQNRIISALNPERYKQDLESYLKIGNHRI</sequence>
<dbReference type="Proteomes" id="UP000034736">
    <property type="component" value="Unassembled WGS sequence"/>
</dbReference>
<organism evidence="1 2">
    <name type="scientific">Candidatus Giovannonibacteria bacterium GW2011_GWA2_44_13b</name>
    <dbReference type="NCBI Taxonomy" id="1618647"/>
    <lineage>
        <taxon>Bacteria</taxon>
        <taxon>Candidatus Giovannoniibacteriota</taxon>
    </lineage>
</organism>
<comment type="caution">
    <text evidence="1">The sequence shown here is derived from an EMBL/GenBank/DDBJ whole genome shotgun (WGS) entry which is preliminary data.</text>
</comment>
<dbReference type="EMBL" id="LCHU01000001">
    <property type="protein sequence ID" value="KKT42354.1"/>
    <property type="molecule type" value="Genomic_DNA"/>
</dbReference>
<dbReference type="AlphaFoldDB" id="A0A0G1K3F9"/>
<protein>
    <submittedName>
        <fullName evidence="1">Uncharacterized protein</fullName>
    </submittedName>
</protein>
<gene>
    <name evidence="1" type="ORF">UW30_C0001G0079</name>
</gene>
<name>A0A0G1K3F9_9BACT</name>
<accession>A0A0G1K3F9</accession>
<evidence type="ECO:0000313" key="1">
    <source>
        <dbReference type="EMBL" id="KKT42354.1"/>
    </source>
</evidence>
<proteinExistence type="predicted"/>
<reference evidence="1 2" key="1">
    <citation type="journal article" date="2015" name="Nature">
        <title>rRNA introns, odd ribosomes, and small enigmatic genomes across a large radiation of phyla.</title>
        <authorList>
            <person name="Brown C.T."/>
            <person name="Hug L.A."/>
            <person name="Thomas B.C."/>
            <person name="Sharon I."/>
            <person name="Castelle C.J."/>
            <person name="Singh A."/>
            <person name="Wilkins M.J."/>
            <person name="Williams K.H."/>
            <person name="Banfield J.F."/>
        </authorList>
    </citation>
    <scope>NUCLEOTIDE SEQUENCE [LARGE SCALE GENOMIC DNA]</scope>
</reference>
<evidence type="ECO:0000313" key="2">
    <source>
        <dbReference type="Proteomes" id="UP000034736"/>
    </source>
</evidence>